<proteinExistence type="predicted"/>
<organism evidence="1 2">
    <name type="scientific">Mycena venus</name>
    <dbReference type="NCBI Taxonomy" id="2733690"/>
    <lineage>
        <taxon>Eukaryota</taxon>
        <taxon>Fungi</taxon>
        <taxon>Dikarya</taxon>
        <taxon>Basidiomycota</taxon>
        <taxon>Agaricomycotina</taxon>
        <taxon>Agaricomycetes</taxon>
        <taxon>Agaricomycetidae</taxon>
        <taxon>Agaricales</taxon>
        <taxon>Marasmiineae</taxon>
        <taxon>Mycenaceae</taxon>
        <taxon>Mycena</taxon>
    </lineage>
</organism>
<protein>
    <submittedName>
        <fullName evidence="1">SET domain-containing protein</fullName>
    </submittedName>
</protein>
<gene>
    <name evidence="1" type="ORF">MVEN_00398100</name>
</gene>
<dbReference type="EMBL" id="JACAZI010000003">
    <property type="protein sequence ID" value="KAF7365263.1"/>
    <property type="molecule type" value="Genomic_DNA"/>
</dbReference>
<reference evidence="1" key="1">
    <citation type="submission" date="2020-05" db="EMBL/GenBank/DDBJ databases">
        <title>Mycena genomes resolve the evolution of fungal bioluminescence.</title>
        <authorList>
            <person name="Tsai I.J."/>
        </authorList>
    </citation>
    <scope>NUCLEOTIDE SEQUENCE</scope>
    <source>
        <strain evidence="1">CCC161011</strain>
    </source>
</reference>
<evidence type="ECO:0000313" key="1">
    <source>
        <dbReference type="EMBL" id="KAF7365263.1"/>
    </source>
</evidence>
<evidence type="ECO:0000313" key="2">
    <source>
        <dbReference type="Proteomes" id="UP000620124"/>
    </source>
</evidence>
<keyword evidence="2" id="KW-1185">Reference proteome</keyword>
<accession>A0A8H7DAU1</accession>
<dbReference type="AlphaFoldDB" id="A0A8H7DAU1"/>
<comment type="caution">
    <text evidence="1">The sequence shown here is derived from an EMBL/GenBank/DDBJ whole genome shotgun (WGS) entry which is preliminary data.</text>
</comment>
<dbReference type="OrthoDB" id="2340858at2759"/>
<name>A0A8H7DAU1_9AGAR</name>
<sequence>MVSRNRKLVKDRDAAPVQVLIGERKMEIYTVGKALTTTVSESHYYVPAEGNNPTFDALIPGQESLVLQMFIGRSHTFKKKGIALFRKRLRAFDLDRDWATNKIKFVFVVPSGYQFEVDAPPVALTDVEFYSLELNVGCYNNFEDDERVEEAEDDEATDEGDDL</sequence>
<dbReference type="Proteomes" id="UP000620124">
    <property type="component" value="Unassembled WGS sequence"/>
</dbReference>